<evidence type="ECO:0000313" key="2">
    <source>
        <dbReference type="EMBL" id="KAJ8401050.1"/>
    </source>
</evidence>
<sequence length="68" mass="7302">MKGLDTEDITWERGAPPPRAPLPDADRREGHGAAVSHDRLGTAAKGKDLGYLGQNTGVNPQLKVKDRV</sequence>
<reference evidence="2" key="1">
    <citation type="journal article" date="2023" name="Science">
        <title>Genome structures resolve the early diversification of teleost fishes.</title>
        <authorList>
            <person name="Parey E."/>
            <person name="Louis A."/>
            <person name="Montfort J."/>
            <person name="Bouchez O."/>
            <person name="Roques C."/>
            <person name="Iampietro C."/>
            <person name="Lluch J."/>
            <person name="Castinel A."/>
            <person name="Donnadieu C."/>
            <person name="Desvignes T."/>
            <person name="Floi Bucao C."/>
            <person name="Jouanno E."/>
            <person name="Wen M."/>
            <person name="Mejri S."/>
            <person name="Dirks R."/>
            <person name="Jansen H."/>
            <person name="Henkel C."/>
            <person name="Chen W.J."/>
            <person name="Zahm M."/>
            <person name="Cabau C."/>
            <person name="Klopp C."/>
            <person name="Thompson A.W."/>
            <person name="Robinson-Rechavi M."/>
            <person name="Braasch I."/>
            <person name="Lecointre G."/>
            <person name="Bobe J."/>
            <person name="Postlethwait J.H."/>
            <person name="Berthelot C."/>
            <person name="Roest Crollius H."/>
            <person name="Guiguen Y."/>
        </authorList>
    </citation>
    <scope>NUCLEOTIDE SEQUENCE</scope>
    <source>
        <strain evidence="2">NC1722</strain>
    </source>
</reference>
<comment type="caution">
    <text evidence="2">The sequence shown here is derived from an EMBL/GenBank/DDBJ whole genome shotgun (WGS) entry which is preliminary data.</text>
</comment>
<dbReference type="AlphaFoldDB" id="A0AAD7SEK1"/>
<protein>
    <submittedName>
        <fullName evidence="2">Uncharacterized protein</fullName>
    </submittedName>
</protein>
<accession>A0AAD7SEK1</accession>
<keyword evidence="3" id="KW-1185">Reference proteome</keyword>
<feature type="region of interest" description="Disordered" evidence="1">
    <location>
        <begin position="1"/>
        <end position="68"/>
    </location>
</feature>
<organism evidence="2 3">
    <name type="scientific">Aldrovandia affinis</name>
    <dbReference type="NCBI Taxonomy" id="143900"/>
    <lineage>
        <taxon>Eukaryota</taxon>
        <taxon>Metazoa</taxon>
        <taxon>Chordata</taxon>
        <taxon>Craniata</taxon>
        <taxon>Vertebrata</taxon>
        <taxon>Euteleostomi</taxon>
        <taxon>Actinopterygii</taxon>
        <taxon>Neopterygii</taxon>
        <taxon>Teleostei</taxon>
        <taxon>Notacanthiformes</taxon>
        <taxon>Halosauridae</taxon>
        <taxon>Aldrovandia</taxon>
    </lineage>
</organism>
<gene>
    <name evidence="2" type="ORF">AAFF_G00390070</name>
</gene>
<proteinExistence type="predicted"/>
<dbReference type="EMBL" id="JAINUG010000073">
    <property type="protein sequence ID" value="KAJ8401050.1"/>
    <property type="molecule type" value="Genomic_DNA"/>
</dbReference>
<name>A0AAD7SEK1_9TELE</name>
<dbReference type="Proteomes" id="UP001221898">
    <property type="component" value="Unassembled WGS sequence"/>
</dbReference>
<evidence type="ECO:0000313" key="3">
    <source>
        <dbReference type="Proteomes" id="UP001221898"/>
    </source>
</evidence>
<evidence type="ECO:0000256" key="1">
    <source>
        <dbReference type="SAM" id="MobiDB-lite"/>
    </source>
</evidence>
<feature type="compositionally biased region" description="Basic and acidic residues" evidence="1">
    <location>
        <begin position="24"/>
        <end position="48"/>
    </location>
</feature>